<evidence type="ECO:0000313" key="1">
    <source>
        <dbReference type="EMBL" id="OXU21850.1"/>
    </source>
</evidence>
<dbReference type="Proteomes" id="UP000215335">
    <property type="component" value="Unassembled WGS sequence"/>
</dbReference>
<protein>
    <submittedName>
        <fullName evidence="1">Uncharacterized protein</fullName>
    </submittedName>
</protein>
<dbReference type="EMBL" id="NNAY01002187">
    <property type="protein sequence ID" value="OXU21850.1"/>
    <property type="molecule type" value="Genomic_DNA"/>
</dbReference>
<keyword evidence="2" id="KW-1185">Reference proteome</keyword>
<proteinExistence type="predicted"/>
<reference evidence="1 2" key="1">
    <citation type="journal article" date="2017" name="Curr. Biol.">
        <title>The Evolution of Venom by Co-option of Single-Copy Genes.</title>
        <authorList>
            <person name="Martinson E.O."/>
            <person name="Mrinalini"/>
            <person name="Kelkar Y.D."/>
            <person name="Chang C.H."/>
            <person name="Werren J.H."/>
        </authorList>
    </citation>
    <scope>NUCLEOTIDE SEQUENCE [LARGE SCALE GENOMIC DNA]</scope>
    <source>
        <strain evidence="1 2">Alberta</strain>
        <tissue evidence="1">Whole body</tissue>
    </source>
</reference>
<name>A0A232EU05_9HYME</name>
<organism evidence="1 2">
    <name type="scientific">Trichomalopsis sarcophagae</name>
    <dbReference type="NCBI Taxonomy" id="543379"/>
    <lineage>
        <taxon>Eukaryota</taxon>
        <taxon>Metazoa</taxon>
        <taxon>Ecdysozoa</taxon>
        <taxon>Arthropoda</taxon>
        <taxon>Hexapoda</taxon>
        <taxon>Insecta</taxon>
        <taxon>Pterygota</taxon>
        <taxon>Neoptera</taxon>
        <taxon>Endopterygota</taxon>
        <taxon>Hymenoptera</taxon>
        <taxon>Apocrita</taxon>
        <taxon>Proctotrupomorpha</taxon>
        <taxon>Chalcidoidea</taxon>
        <taxon>Pteromalidae</taxon>
        <taxon>Pteromalinae</taxon>
        <taxon>Trichomalopsis</taxon>
    </lineage>
</organism>
<accession>A0A232EU05</accession>
<gene>
    <name evidence="1" type="ORF">TSAR_011872</name>
</gene>
<comment type="caution">
    <text evidence="1">The sequence shown here is derived from an EMBL/GenBank/DDBJ whole genome shotgun (WGS) entry which is preliminary data.</text>
</comment>
<dbReference type="AlphaFoldDB" id="A0A232EU05"/>
<sequence length="98" mass="11824">MDDVTLYRQKLGWLPVKARREYFLGALTFVLLQTSRPNYLAKNFILTADRDVRRSTRHRVPTFYIHRFNTNLFLQLFSNLSLLFLEQFTQQHYLTIPQ</sequence>
<evidence type="ECO:0000313" key="2">
    <source>
        <dbReference type="Proteomes" id="UP000215335"/>
    </source>
</evidence>